<accession>A0A383ERC8</accession>
<protein>
    <submittedName>
        <fullName evidence="1">Uncharacterized protein</fullName>
    </submittedName>
</protein>
<proteinExistence type="predicted"/>
<dbReference type="AlphaFoldDB" id="A0A383ERC8"/>
<name>A0A383ERC8_9ZZZZ</name>
<dbReference type="EMBL" id="UINC01228270">
    <property type="protein sequence ID" value="SVE59512.1"/>
    <property type="molecule type" value="Genomic_DNA"/>
</dbReference>
<organism evidence="1">
    <name type="scientific">marine metagenome</name>
    <dbReference type="NCBI Taxonomy" id="408172"/>
    <lineage>
        <taxon>unclassified sequences</taxon>
        <taxon>metagenomes</taxon>
        <taxon>ecological metagenomes</taxon>
    </lineage>
</organism>
<gene>
    <name evidence="1" type="ORF">METZ01_LOCUS512366</name>
</gene>
<evidence type="ECO:0000313" key="1">
    <source>
        <dbReference type="EMBL" id="SVE59512.1"/>
    </source>
</evidence>
<sequence>MMLSTMITIEHNTHFPQPEDAIQLNIVIS</sequence>
<reference evidence="1" key="1">
    <citation type="submission" date="2018-05" db="EMBL/GenBank/DDBJ databases">
        <authorList>
            <person name="Lanie J.A."/>
            <person name="Ng W.-L."/>
            <person name="Kazmierczak K.M."/>
            <person name="Andrzejewski T.M."/>
            <person name="Davidsen T.M."/>
            <person name="Wayne K.J."/>
            <person name="Tettelin H."/>
            <person name="Glass J.I."/>
            <person name="Rusch D."/>
            <person name="Podicherti R."/>
            <person name="Tsui H.-C.T."/>
            <person name="Winkler M.E."/>
        </authorList>
    </citation>
    <scope>NUCLEOTIDE SEQUENCE</scope>
</reference>